<evidence type="ECO:0000313" key="5">
    <source>
        <dbReference type="Proteomes" id="UP001562354"/>
    </source>
</evidence>
<dbReference type="EMBL" id="JBFMKM010000009">
    <property type="protein sequence ID" value="KAL1304296.1"/>
    <property type="molecule type" value="Genomic_DNA"/>
</dbReference>
<feature type="region of interest" description="Disordered" evidence="2">
    <location>
        <begin position="450"/>
        <end position="498"/>
    </location>
</feature>
<keyword evidence="5" id="KW-1185">Reference proteome</keyword>
<feature type="domain" description="Zn(2)-C6 fungal-type" evidence="3">
    <location>
        <begin position="77"/>
        <end position="113"/>
    </location>
</feature>
<dbReference type="GeneID" id="95974404"/>
<evidence type="ECO:0000259" key="3">
    <source>
        <dbReference type="PROSITE" id="PS50048"/>
    </source>
</evidence>
<accession>A0ABR3PEW6</accession>
<feature type="compositionally biased region" description="Basic and acidic residues" evidence="2">
    <location>
        <begin position="472"/>
        <end position="489"/>
    </location>
</feature>
<dbReference type="RefSeq" id="XP_069200571.1">
    <property type="nucleotide sequence ID" value="XM_069347107.1"/>
</dbReference>
<dbReference type="SMART" id="SM00066">
    <property type="entry name" value="GAL4"/>
    <property type="match status" value="1"/>
</dbReference>
<dbReference type="InterPro" id="IPR050987">
    <property type="entry name" value="AtrR-like"/>
</dbReference>
<feature type="region of interest" description="Disordered" evidence="2">
    <location>
        <begin position="270"/>
        <end position="319"/>
    </location>
</feature>
<dbReference type="Pfam" id="PF00172">
    <property type="entry name" value="Zn_clus"/>
    <property type="match status" value="1"/>
</dbReference>
<feature type="region of interest" description="Disordered" evidence="2">
    <location>
        <begin position="224"/>
        <end position="252"/>
    </location>
</feature>
<dbReference type="InterPro" id="IPR036864">
    <property type="entry name" value="Zn2-C6_fun-type_DNA-bd_sf"/>
</dbReference>
<evidence type="ECO:0000313" key="4">
    <source>
        <dbReference type="EMBL" id="KAL1304296.1"/>
    </source>
</evidence>
<feature type="compositionally biased region" description="Polar residues" evidence="2">
    <location>
        <begin position="307"/>
        <end position="319"/>
    </location>
</feature>
<dbReference type="CDD" id="cd00067">
    <property type="entry name" value="GAL4"/>
    <property type="match status" value="1"/>
</dbReference>
<keyword evidence="1" id="KW-0539">Nucleus</keyword>
<organism evidence="4 5">
    <name type="scientific">Neodothiora populina</name>
    <dbReference type="NCBI Taxonomy" id="2781224"/>
    <lineage>
        <taxon>Eukaryota</taxon>
        <taxon>Fungi</taxon>
        <taxon>Dikarya</taxon>
        <taxon>Ascomycota</taxon>
        <taxon>Pezizomycotina</taxon>
        <taxon>Dothideomycetes</taxon>
        <taxon>Dothideomycetidae</taxon>
        <taxon>Dothideales</taxon>
        <taxon>Dothioraceae</taxon>
        <taxon>Neodothiora</taxon>
    </lineage>
</organism>
<gene>
    <name evidence="4" type="ORF">AAFC00_000701</name>
</gene>
<dbReference type="PANTHER" id="PTHR46910">
    <property type="entry name" value="TRANSCRIPTION FACTOR PDR1"/>
    <property type="match status" value="1"/>
</dbReference>
<reference evidence="4 5" key="1">
    <citation type="submission" date="2024-07" db="EMBL/GenBank/DDBJ databases">
        <title>Draft sequence of the Neodothiora populina.</title>
        <authorList>
            <person name="Drown D.D."/>
            <person name="Schuette U.S."/>
            <person name="Buechlein A.B."/>
            <person name="Rusch D.R."/>
            <person name="Winton L.W."/>
            <person name="Adams G.A."/>
        </authorList>
    </citation>
    <scope>NUCLEOTIDE SEQUENCE [LARGE SCALE GENOMIC DNA]</scope>
    <source>
        <strain evidence="4 5">CPC 39397</strain>
    </source>
</reference>
<name>A0ABR3PEW6_9PEZI</name>
<dbReference type="Gene3D" id="4.10.240.10">
    <property type="entry name" value="Zn(2)-C6 fungal-type DNA-binding domain"/>
    <property type="match status" value="1"/>
</dbReference>
<dbReference type="PANTHER" id="PTHR46910:SF39">
    <property type="entry name" value="ZN(II)2CYS6 TRANSCRIPTION FACTOR (EUROFUNG)"/>
    <property type="match status" value="1"/>
</dbReference>
<comment type="caution">
    <text evidence="4">The sequence shown here is derived from an EMBL/GenBank/DDBJ whole genome shotgun (WGS) entry which is preliminary data.</text>
</comment>
<evidence type="ECO:0000256" key="1">
    <source>
        <dbReference type="ARBA" id="ARBA00023242"/>
    </source>
</evidence>
<evidence type="ECO:0000256" key="2">
    <source>
        <dbReference type="SAM" id="MobiDB-lite"/>
    </source>
</evidence>
<dbReference type="InterPro" id="IPR001138">
    <property type="entry name" value="Zn2Cys6_DnaBD"/>
</dbReference>
<protein>
    <recommendedName>
        <fullName evidence="3">Zn(2)-C6 fungal-type domain-containing protein</fullName>
    </recommendedName>
</protein>
<dbReference type="PROSITE" id="PS50048">
    <property type="entry name" value="ZN2_CY6_FUNGAL_2"/>
    <property type="match status" value="1"/>
</dbReference>
<dbReference type="SUPFAM" id="SSF57701">
    <property type="entry name" value="Zn2/Cys6 DNA-binding domain"/>
    <property type="match status" value="1"/>
</dbReference>
<dbReference type="Proteomes" id="UP001562354">
    <property type="component" value="Unassembled WGS sequence"/>
</dbReference>
<sequence>MAKYHSYSQQTSYNLTRDQPPAIDHYIPFDRHSLFGQSGGHHDLRIDPTCRGYTIPTPIHDVEADNSQGARKRSQIACARCRKRKIKCSGDPGNATGCQACRSSGADVRECTFERVGTKFTFGVSHDPGGTPTTPTSAYGMTGFLSSISVESGSRPLTYPEPLTHGYDRASYSSIPLDPYGLEIAPANSTAQDPPFPDDHVWSTRASQNGTGYSPYNVQFGSLSTSTLQAPPPPVDRRLPAPNLVGTPSTSDSVVSPFTGVSGRLASLSLSSQGHQPEKSLVRPSPASNAASTGIMLPPVSRHKKTSNPPDYSHETGTQSYDYANPPIDNSYRVLGNAGSSSSRDTALPPLQWQQSHDSVYIQNTTPLSTSAPSITVLVATDDHAISRPSNESYSANNVSMISHNWATANRSTGRRPEATRHTRAEGMNQFTPIVPATPHAQVVYPSNARGLERHDKSQPPASLEGASSDQNLRRRDSSDHRRGHEDSTHSQVSQALV</sequence>
<proteinExistence type="predicted"/>